<reference evidence="2" key="1">
    <citation type="journal article" date="2014" name="Genome Announc.">
        <title>Draft Genome Sequences of Three Alkaliphilic Bacillus Strains, Bacillus wakoensis JCM 9140T, Bacillus akibai JCM 9157T, and Bacillus hemicellulosilyticus JCM 9152T.</title>
        <authorList>
            <person name="Yuki M."/>
            <person name="Oshima K."/>
            <person name="Suda W."/>
            <person name="Oshida Y."/>
            <person name="Kitamura K."/>
            <person name="Iida T."/>
            <person name="Hattori M."/>
            <person name="Ohkuma M."/>
        </authorList>
    </citation>
    <scope>NUCLEOTIDE SEQUENCE [LARGE SCALE GENOMIC DNA]</scope>
    <source>
        <strain evidence="2">JCM 9152</strain>
    </source>
</reference>
<sequence>MSEQDKDRHLVQSLKADWKKLDQIGDEWIDSAYLEQQIQQAQKEKQRAMKKEFYLFLVSSVFIMIATIAVIHQSFHAFIIIQCVTLVGAPLILFLLNLRKKKKKVTA</sequence>
<dbReference type="EMBL" id="BAUU01000012">
    <property type="protein sequence ID" value="GAE30559.1"/>
    <property type="molecule type" value="Genomic_DNA"/>
</dbReference>
<dbReference type="InterPro" id="IPR035238">
    <property type="entry name" value="DUF5345"/>
</dbReference>
<protein>
    <submittedName>
        <fullName evidence="2">Uncharacterized protein</fullName>
    </submittedName>
</protein>
<evidence type="ECO:0000256" key="1">
    <source>
        <dbReference type="SAM" id="Phobius"/>
    </source>
</evidence>
<evidence type="ECO:0000313" key="2">
    <source>
        <dbReference type="EMBL" id="GAE30559.1"/>
    </source>
</evidence>
<comment type="caution">
    <text evidence="2">The sequence shown here is derived from an EMBL/GenBank/DDBJ whole genome shotgun (WGS) entry which is preliminary data.</text>
</comment>
<keyword evidence="1" id="KW-1133">Transmembrane helix</keyword>
<feature type="transmembrane region" description="Helical" evidence="1">
    <location>
        <begin position="77"/>
        <end position="98"/>
    </location>
</feature>
<dbReference type="RefSeq" id="WP_035343329.1">
    <property type="nucleotide sequence ID" value="NZ_BAUU01000012.1"/>
</dbReference>
<evidence type="ECO:0000313" key="3">
    <source>
        <dbReference type="Proteomes" id="UP000018895"/>
    </source>
</evidence>
<feature type="transmembrane region" description="Helical" evidence="1">
    <location>
        <begin position="53"/>
        <end position="71"/>
    </location>
</feature>
<keyword evidence="1" id="KW-0812">Transmembrane</keyword>
<keyword evidence="1" id="KW-0472">Membrane</keyword>
<dbReference type="AlphaFoldDB" id="W4QGV3"/>
<name>W4QGV3_9BACI</name>
<proteinExistence type="predicted"/>
<organism evidence="2 3">
    <name type="scientific">Halalkalibacter hemicellulosilyticusJCM 9152</name>
    <dbReference type="NCBI Taxonomy" id="1236971"/>
    <lineage>
        <taxon>Bacteria</taxon>
        <taxon>Bacillati</taxon>
        <taxon>Bacillota</taxon>
        <taxon>Bacilli</taxon>
        <taxon>Bacillales</taxon>
        <taxon>Bacillaceae</taxon>
        <taxon>Halalkalibacter</taxon>
    </lineage>
</organism>
<dbReference type="Proteomes" id="UP000018895">
    <property type="component" value="Unassembled WGS sequence"/>
</dbReference>
<gene>
    <name evidence="2" type="ORF">JCM9152_1969</name>
</gene>
<dbReference type="STRING" id="1236971.JCM9152_1969"/>
<dbReference type="Pfam" id="PF17280">
    <property type="entry name" value="DUF5345"/>
    <property type="match status" value="1"/>
</dbReference>
<keyword evidence="3" id="KW-1185">Reference proteome</keyword>
<accession>W4QGV3</accession>